<organism evidence="3 4">
    <name type="scientific">Camelus dromedarius</name>
    <name type="common">Dromedary</name>
    <name type="synonym">Arabian camel</name>
    <dbReference type="NCBI Taxonomy" id="9838"/>
    <lineage>
        <taxon>Eukaryota</taxon>
        <taxon>Metazoa</taxon>
        <taxon>Chordata</taxon>
        <taxon>Craniata</taxon>
        <taxon>Vertebrata</taxon>
        <taxon>Euteleostomi</taxon>
        <taxon>Mammalia</taxon>
        <taxon>Eutheria</taxon>
        <taxon>Laurasiatheria</taxon>
        <taxon>Artiodactyla</taxon>
        <taxon>Tylopoda</taxon>
        <taxon>Camelidae</taxon>
        <taxon>Camelus</taxon>
    </lineage>
</organism>
<dbReference type="PANTHER" id="PTHR48051:SF1">
    <property type="entry name" value="RAS SUPPRESSOR PROTEIN 1"/>
    <property type="match status" value="1"/>
</dbReference>
<sequence>MEHNRINKIPFGIFSRAKVLSKLNMKDNQLTSLPLDFGTWTSMVELNLATNQLTKIPEDVSGLVSLEKLVLTNNQLTTLPRGIGHLTNLTHLGLGENLLTHLPEEIGTLENLEELYLNDNPNLHSLPFELALCSKLSIMSIENCPLSHLPPQIVAGGPSFIIQFLKMQGPYRAMV</sequence>
<protein>
    <submittedName>
        <fullName evidence="3">Leucine-rich repeat protein SHOC-2</fullName>
    </submittedName>
</protein>
<dbReference type="InterPro" id="IPR003591">
    <property type="entry name" value="Leu-rich_rpt_typical-subtyp"/>
</dbReference>
<evidence type="ECO:0000313" key="4">
    <source>
        <dbReference type="Proteomes" id="UP000299084"/>
    </source>
</evidence>
<dbReference type="EMBL" id="JWIN03000011">
    <property type="protein sequence ID" value="KAB1271027.1"/>
    <property type="molecule type" value="Genomic_DNA"/>
</dbReference>
<dbReference type="Pfam" id="PF13855">
    <property type="entry name" value="LRR_8"/>
    <property type="match status" value="1"/>
</dbReference>
<evidence type="ECO:0000256" key="1">
    <source>
        <dbReference type="ARBA" id="ARBA00022614"/>
    </source>
</evidence>
<dbReference type="Gene3D" id="3.80.10.10">
    <property type="entry name" value="Ribonuclease Inhibitor"/>
    <property type="match status" value="2"/>
</dbReference>
<dbReference type="InterPro" id="IPR001611">
    <property type="entry name" value="Leu-rich_rpt"/>
</dbReference>
<comment type="caution">
    <text evidence="3">The sequence shown here is derived from an EMBL/GenBank/DDBJ whole genome shotgun (WGS) entry which is preliminary data.</text>
</comment>
<dbReference type="Proteomes" id="UP000299084">
    <property type="component" value="Unassembled WGS sequence"/>
</dbReference>
<dbReference type="InterPro" id="IPR032675">
    <property type="entry name" value="LRR_dom_sf"/>
</dbReference>
<reference evidence="3 4" key="1">
    <citation type="journal article" date="2019" name="Mol. Ecol. Resour.">
        <title>Improving Illumina assemblies with Hi-C and long reads: an example with the North African dromedary.</title>
        <authorList>
            <person name="Elbers J.P."/>
            <person name="Rogers M.F."/>
            <person name="Perelman P.L."/>
            <person name="Proskuryakova A.A."/>
            <person name="Serdyukova N.A."/>
            <person name="Johnson W.E."/>
            <person name="Horin P."/>
            <person name="Corander J."/>
            <person name="Murphy D."/>
            <person name="Burger P.A."/>
        </authorList>
    </citation>
    <scope>NUCLEOTIDE SEQUENCE [LARGE SCALE GENOMIC DNA]</scope>
    <source>
        <strain evidence="3">Drom800</strain>
        <tissue evidence="3">Blood</tissue>
    </source>
</reference>
<dbReference type="GO" id="GO:0005737">
    <property type="term" value="C:cytoplasm"/>
    <property type="evidence" value="ECO:0007669"/>
    <property type="project" value="TreeGrafter"/>
</dbReference>
<accession>A0A5N4DIW1</accession>
<evidence type="ECO:0000256" key="2">
    <source>
        <dbReference type="ARBA" id="ARBA00022737"/>
    </source>
</evidence>
<dbReference type="AlphaFoldDB" id="A0A5N4DIW1"/>
<keyword evidence="1" id="KW-0433">Leucine-rich repeat</keyword>
<dbReference type="PANTHER" id="PTHR48051">
    <property type="match status" value="1"/>
</dbReference>
<dbReference type="InterPro" id="IPR050216">
    <property type="entry name" value="LRR_domain-containing"/>
</dbReference>
<proteinExistence type="predicted"/>
<dbReference type="FunFam" id="3.80.10.10:FF:000031">
    <property type="entry name" value="leucine-rich repeat protein SHOC-2"/>
    <property type="match status" value="1"/>
</dbReference>
<name>A0A5N4DIW1_CAMDR</name>
<dbReference type="SUPFAM" id="SSF52058">
    <property type="entry name" value="L domain-like"/>
    <property type="match status" value="1"/>
</dbReference>
<dbReference type="SMART" id="SM00369">
    <property type="entry name" value="LRR_TYP"/>
    <property type="match status" value="4"/>
</dbReference>
<keyword evidence="4" id="KW-1185">Reference proteome</keyword>
<evidence type="ECO:0000313" key="3">
    <source>
        <dbReference type="EMBL" id="KAB1271027.1"/>
    </source>
</evidence>
<keyword evidence="2" id="KW-0677">Repeat</keyword>
<gene>
    <name evidence="3" type="ORF">Cadr_000009546</name>
</gene>